<evidence type="ECO:0000256" key="6">
    <source>
        <dbReference type="ARBA" id="ARBA00023136"/>
    </source>
</evidence>
<evidence type="ECO:0000259" key="8">
    <source>
        <dbReference type="Pfam" id="PF13632"/>
    </source>
</evidence>
<dbReference type="InterPro" id="IPR029044">
    <property type="entry name" value="Nucleotide-diphossugar_trans"/>
</dbReference>
<dbReference type="OrthoDB" id="7431422at2"/>
<feature type="transmembrane region" description="Helical" evidence="7">
    <location>
        <begin position="589"/>
        <end position="610"/>
    </location>
</feature>
<evidence type="ECO:0000256" key="5">
    <source>
        <dbReference type="ARBA" id="ARBA00022989"/>
    </source>
</evidence>
<dbReference type="GO" id="GO:0016020">
    <property type="term" value="C:membrane"/>
    <property type="evidence" value="ECO:0007669"/>
    <property type="project" value="UniProtKB-SubCell"/>
</dbReference>
<dbReference type="PANTHER" id="PTHR43867:SF2">
    <property type="entry name" value="CELLULOSE SYNTHASE CATALYTIC SUBUNIT A [UDP-FORMING]"/>
    <property type="match status" value="1"/>
</dbReference>
<feature type="domain" description="Glycosyltransferase 2-like" evidence="8">
    <location>
        <begin position="344"/>
        <end position="538"/>
    </location>
</feature>
<evidence type="ECO:0000256" key="1">
    <source>
        <dbReference type="ARBA" id="ARBA00004141"/>
    </source>
</evidence>
<evidence type="ECO:0000313" key="10">
    <source>
        <dbReference type="Proteomes" id="UP000295097"/>
    </source>
</evidence>
<evidence type="ECO:0000256" key="3">
    <source>
        <dbReference type="ARBA" id="ARBA00022679"/>
    </source>
</evidence>
<keyword evidence="4 7" id="KW-0812">Transmembrane</keyword>
<dbReference type="Proteomes" id="UP000295097">
    <property type="component" value="Unassembled WGS sequence"/>
</dbReference>
<keyword evidence="6 7" id="KW-0472">Membrane</keyword>
<keyword evidence="3 9" id="KW-0808">Transferase</keyword>
<organism evidence="9 10">
    <name type="scientific">Martelella mediterranea</name>
    <dbReference type="NCBI Taxonomy" id="293089"/>
    <lineage>
        <taxon>Bacteria</taxon>
        <taxon>Pseudomonadati</taxon>
        <taxon>Pseudomonadota</taxon>
        <taxon>Alphaproteobacteria</taxon>
        <taxon>Hyphomicrobiales</taxon>
        <taxon>Aurantimonadaceae</taxon>
        <taxon>Martelella</taxon>
    </lineage>
</organism>
<dbReference type="InterPro" id="IPR050321">
    <property type="entry name" value="Glycosyltr_2/OpgH_subfam"/>
</dbReference>
<dbReference type="Gene3D" id="3.90.550.10">
    <property type="entry name" value="Spore Coat Polysaccharide Biosynthesis Protein SpsA, Chain A"/>
    <property type="match status" value="1"/>
</dbReference>
<dbReference type="GO" id="GO:0016757">
    <property type="term" value="F:glycosyltransferase activity"/>
    <property type="evidence" value="ECO:0007669"/>
    <property type="project" value="UniProtKB-KW"/>
</dbReference>
<dbReference type="AlphaFoldDB" id="A0A4R3P4B8"/>
<protein>
    <submittedName>
        <fullName evidence="9">Cellulose synthase/poly-beta-1,6-N-acetylglucosamine synthase-like glycosyltransferase</fullName>
    </submittedName>
</protein>
<feature type="transmembrane region" description="Helical" evidence="7">
    <location>
        <begin position="552"/>
        <end position="569"/>
    </location>
</feature>
<reference evidence="9 10" key="1">
    <citation type="submission" date="2019-03" db="EMBL/GenBank/DDBJ databases">
        <title>Freshwater and sediment microbial communities from various areas in North America, analyzing microbe dynamics in response to fracking.</title>
        <authorList>
            <person name="Lamendella R."/>
        </authorList>
    </citation>
    <scope>NUCLEOTIDE SEQUENCE [LARGE SCALE GENOMIC DNA]</scope>
    <source>
        <strain evidence="9 10">175.2</strain>
    </source>
</reference>
<evidence type="ECO:0000256" key="7">
    <source>
        <dbReference type="SAM" id="Phobius"/>
    </source>
</evidence>
<evidence type="ECO:0000256" key="2">
    <source>
        <dbReference type="ARBA" id="ARBA00022676"/>
    </source>
</evidence>
<comment type="caution">
    <text evidence="9">The sequence shown here is derived from an EMBL/GenBank/DDBJ whole genome shotgun (WGS) entry which is preliminary data.</text>
</comment>
<keyword evidence="2" id="KW-0328">Glycosyltransferase</keyword>
<evidence type="ECO:0000256" key="4">
    <source>
        <dbReference type="ARBA" id="ARBA00022692"/>
    </source>
</evidence>
<sequence>MPESARADAAQLCPEKSDRVEVSTASLSQEMRLLIRIGFPQCRVEAAYGKAIRNQTTVEDEFLASGDIRIDDYYKRLAKYLGLPFRSSLDVDSVSDRPLIDLILINSGGLRLEEKSGQSRFAIVPKASGLRSFMARLQAHPRLRWKVVVTTPHAMREVVWKVGAKRRLHHTINRLFSWKPHFSARIVFWGKQGFLLGGSLAGLITSLLIFPVTTLLVIHITMTSLYLLMMLLRIASVRLVKPCATVPLLKPDNALPTYTIMVALYREANMVRQLTENLLRLNWPRSKLDIKLVCEADDDETIAAITALDLPPCFEVVAVPAANPRTKPKALTYALSGARGTLLTLYDAEDRPHPDQLLEAWHGFRTGPENLACLQAPLVITNLSHSWMTALFACEYAGLFRGILPFLARHRFPMPLGGTSNHFKTELLWKCRAWDPFNVAEDADLGLRLHRLGYISGVITRGTGETAPLTIGSWTAQRSRWIKGWLQTLLVALRDPAKLLNELGALNFLVFVINGVGMILSSLLHPLLFVALAMTAFAALHPEAKPSSLDQLLTGIDIINILLSYWAFLRLGLQNMSPREKKQMHADIFYIPFYWLMLSYSAWKAFFELYRMPFLWRKTMHHTSS</sequence>
<gene>
    <name evidence="9" type="ORF">EDC90_100392</name>
</gene>
<name>A0A4R3P4B8_9HYPH</name>
<dbReference type="InterPro" id="IPR001173">
    <property type="entry name" value="Glyco_trans_2-like"/>
</dbReference>
<keyword evidence="10" id="KW-1185">Reference proteome</keyword>
<keyword evidence="5 7" id="KW-1133">Transmembrane helix</keyword>
<dbReference type="RefSeq" id="WP_132308496.1">
    <property type="nucleotide sequence ID" value="NZ_SMAR01000003.1"/>
</dbReference>
<evidence type="ECO:0000313" key="9">
    <source>
        <dbReference type="EMBL" id="TCT43083.1"/>
    </source>
</evidence>
<dbReference type="Pfam" id="PF13632">
    <property type="entry name" value="Glyco_trans_2_3"/>
    <property type="match status" value="1"/>
</dbReference>
<dbReference type="PANTHER" id="PTHR43867">
    <property type="entry name" value="CELLULOSE SYNTHASE CATALYTIC SUBUNIT A [UDP-FORMING]"/>
    <property type="match status" value="1"/>
</dbReference>
<dbReference type="EMBL" id="SMAR01000003">
    <property type="protein sequence ID" value="TCT43083.1"/>
    <property type="molecule type" value="Genomic_DNA"/>
</dbReference>
<comment type="subcellular location">
    <subcellularLocation>
        <location evidence="1">Membrane</location>
        <topology evidence="1">Multi-pass membrane protein</topology>
    </subcellularLocation>
</comment>
<dbReference type="SUPFAM" id="SSF53448">
    <property type="entry name" value="Nucleotide-diphospho-sugar transferases"/>
    <property type="match status" value="1"/>
</dbReference>
<accession>A0A4R3P4B8</accession>
<proteinExistence type="predicted"/>